<feature type="compositionally biased region" description="Polar residues" evidence="1">
    <location>
        <begin position="178"/>
        <end position="207"/>
    </location>
</feature>
<keyword evidence="3" id="KW-1185">Reference proteome</keyword>
<accession>A0A165PVU4</accession>
<reference evidence="2 3" key="1">
    <citation type="journal article" date="2016" name="Mol. Biol. Evol.">
        <title>Comparative Genomics of Early-Diverging Mushroom-Forming Fungi Provides Insights into the Origins of Lignocellulose Decay Capabilities.</title>
        <authorList>
            <person name="Nagy L.G."/>
            <person name="Riley R."/>
            <person name="Tritt A."/>
            <person name="Adam C."/>
            <person name="Daum C."/>
            <person name="Floudas D."/>
            <person name="Sun H."/>
            <person name="Yadav J.S."/>
            <person name="Pangilinan J."/>
            <person name="Larsson K.H."/>
            <person name="Matsuura K."/>
            <person name="Barry K."/>
            <person name="Labutti K."/>
            <person name="Kuo R."/>
            <person name="Ohm R.A."/>
            <person name="Bhattacharya S.S."/>
            <person name="Shirouzu T."/>
            <person name="Yoshinaga Y."/>
            <person name="Martin F.M."/>
            <person name="Grigoriev I.V."/>
            <person name="Hibbett D.S."/>
        </authorList>
    </citation>
    <scope>NUCLEOTIDE SEQUENCE [LARGE SCALE GENOMIC DNA]</scope>
    <source>
        <strain evidence="2 3">HHB12029</strain>
    </source>
</reference>
<dbReference type="EMBL" id="KV425886">
    <property type="protein sequence ID" value="KZW02734.1"/>
    <property type="molecule type" value="Genomic_DNA"/>
</dbReference>
<feature type="region of interest" description="Disordered" evidence="1">
    <location>
        <begin position="164"/>
        <end position="207"/>
    </location>
</feature>
<name>A0A165PVU4_EXIGL</name>
<evidence type="ECO:0000313" key="3">
    <source>
        <dbReference type="Proteomes" id="UP000077266"/>
    </source>
</evidence>
<gene>
    <name evidence="2" type="ORF">EXIGLDRAFT_730867</name>
</gene>
<feature type="region of interest" description="Disordered" evidence="1">
    <location>
        <begin position="61"/>
        <end position="81"/>
    </location>
</feature>
<evidence type="ECO:0000256" key="1">
    <source>
        <dbReference type="SAM" id="MobiDB-lite"/>
    </source>
</evidence>
<proteinExistence type="predicted"/>
<sequence>MWQLLAGKIGFGQPPDNRRSTMSTAHTIKNLYEHYLREFDARLAQELVSNRQLFALLQPQRKQQARQRGGGFPPGAAEPQFDYAPSPRRVWQLHGGPPFMPPANPQQLAQQHQLEQFRQDASQPATMAQMPAEHMRWLVPLFGGALAQTQHTLTFVPSRGGNTLHSSTVSHHQMAPSAASQTPLWSPNTTTHSGSEPSFTFATRSVS</sequence>
<dbReference type="InParanoid" id="A0A165PVU4"/>
<organism evidence="2 3">
    <name type="scientific">Exidia glandulosa HHB12029</name>
    <dbReference type="NCBI Taxonomy" id="1314781"/>
    <lineage>
        <taxon>Eukaryota</taxon>
        <taxon>Fungi</taxon>
        <taxon>Dikarya</taxon>
        <taxon>Basidiomycota</taxon>
        <taxon>Agaricomycotina</taxon>
        <taxon>Agaricomycetes</taxon>
        <taxon>Auriculariales</taxon>
        <taxon>Exidiaceae</taxon>
        <taxon>Exidia</taxon>
    </lineage>
</organism>
<protein>
    <submittedName>
        <fullName evidence="2">Uncharacterized protein</fullName>
    </submittedName>
</protein>
<dbReference type="Proteomes" id="UP000077266">
    <property type="component" value="Unassembled WGS sequence"/>
</dbReference>
<evidence type="ECO:0000313" key="2">
    <source>
        <dbReference type="EMBL" id="KZW02734.1"/>
    </source>
</evidence>
<dbReference type="AlphaFoldDB" id="A0A165PVU4"/>